<evidence type="ECO:0000313" key="2">
    <source>
        <dbReference type="EMBL" id="MCH6469221.1"/>
    </source>
</evidence>
<feature type="region of interest" description="Disordered" evidence="1">
    <location>
        <begin position="1"/>
        <end position="24"/>
    </location>
</feature>
<sequence>MRLADLSDVHWSGAPGGHRARGNRPYLHGYVDCDRIMVGEIGHSCEPGSGPHRIEVCIVGRDNDATTMTALRAQASSPQLTDLVVW</sequence>
<evidence type="ECO:0000256" key="1">
    <source>
        <dbReference type="SAM" id="MobiDB-lite"/>
    </source>
</evidence>
<reference evidence="2 3" key="1">
    <citation type="submission" date="2022-03" db="EMBL/GenBank/DDBJ databases">
        <title>Sinomonas sp. isolated from a soil.</title>
        <authorList>
            <person name="Han J."/>
            <person name="Kim D.-U."/>
        </authorList>
    </citation>
    <scope>NUCLEOTIDE SEQUENCE [LARGE SCALE GENOMIC DNA]</scope>
    <source>
        <strain evidence="2 3">5-5</strain>
    </source>
</reference>
<accession>A0ABS9TXR4</accession>
<proteinExistence type="predicted"/>
<name>A0ABS9TXR4_9MICC</name>
<keyword evidence="3" id="KW-1185">Reference proteome</keyword>
<dbReference type="EMBL" id="JAKZBV010000001">
    <property type="protein sequence ID" value="MCH6469221.1"/>
    <property type="molecule type" value="Genomic_DNA"/>
</dbReference>
<protein>
    <recommendedName>
        <fullName evidence="4">CobW C-terminal domain-containing protein</fullName>
    </recommendedName>
</protein>
<evidence type="ECO:0000313" key="3">
    <source>
        <dbReference type="Proteomes" id="UP001202922"/>
    </source>
</evidence>
<gene>
    <name evidence="2" type="ORF">L0M17_04320</name>
</gene>
<dbReference type="Proteomes" id="UP001202922">
    <property type="component" value="Unassembled WGS sequence"/>
</dbReference>
<dbReference type="RefSeq" id="WP_241051576.1">
    <property type="nucleotide sequence ID" value="NZ_JAKZBV010000001.1"/>
</dbReference>
<organism evidence="2 3">
    <name type="scientific">Sinomonas terrae</name>
    <dbReference type="NCBI Taxonomy" id="2908838"/>
    <lineage>
        <taxon>Bacteria</taxon>
        <taxon>Bacillati</taxon>
        <taxon>Actinomycetota</taxon>
        <taxon>Actinomycetes</taxon>
        <taxon>Micrococcales</taxon>
        <taxon>Micrococcaceae</taxon>
        <taxon>Sinomonas</taxon>
    </lineage>
</organism>
<evidence type="ECO:0008006" key="4">
    <source>
        <dbReference type="Google" id="ProtNLM"/>
    </source>
</evidence>
<comment type="caution">
    <text evidence="2">The sequence shown here is derived from an EMBL/GenBank/DDBJ whole genome shotgun (WGS) entry which is preliminary data.</text>
</comment>